<protein>
    <submittedName>
        <fullName evidence="1">P-loop containing nucleoside triphosphate hydrolase protein</fullName>
    </submittedName>
</protein>
<proteinExistence type="predicted"/>
<evidence type="ECO:0000313" key="2">
    <source>
        <dbReference type="Proteomes" id="UP000799755"/>
    </source>
</evidence>
<comment type="caution">
    <text evidence="1">The sequence shown here is derived from an EMBL/GenBank/DDBJ whole genome shotgun (WGS) entry which is preliminary data.</text>
</comment>
<organism evidence="1 2">
    <name type="scientific">Lindgomyces ingoldianus</name>
    <dbReference type="NCBI Taxonomy" id="673940"/>
    <lineage>
        <taxon>Eukaryota</taxon>
        <taxon>Fungi</taxon>
        <taxon>Dikarya</taxon>
        <taxon>Ascomycota</taxon>
        <taxon>Pezizomycotina</taxon>
        <taxon>Dothideomycetes</taxon>
        <taxon>Pleosporomycetidae</taxon>
        <taxon>Pleosporales</taxon>
        <taxon>Lindgomycetaceae</taxon>
        <taxon>Lindgomyces</taxon>
    </lineage>
</organism>
<dbReference type="EMBL" id="MU003498">
    <property type="protein sequence ID" value="KAF2474321.1"/>
    <property type="molecule type" value="Genomic_DNA"/>
</dbReference>
<gene>
    <name evidence="1" type="ORF">BDR25DRAFT_385833</name>
</gene>
<keyword evidence="1" id="KW-0378">Hydrolase</keyword>
<name>A0ACB6R7A1_9PLEO</name>
<evidence type="ECO:0000313" key="1">
    <source>
        <dbReference type="EMBL" id="KAF2474321.1"/>
    </source>
</evidence>
<sequence length="1381" mass="153737">MPDTVKTHATVAAVVIDLLATFTLAVVSNFEHYRNPRPSSPIGVFLTVTFFFNIARIRTLFATHEAQPLGSMLLVATLVKFALLCLELKEKREILLDEKDFRAPESTANFFNRLVFFWLNPLLLKGYSKPIQEHDLFEVQSQIVGEKELLALAERWEKYPFKTRPNMLSYLQKDDYSNRKSVGYGLIAAYILVYVGFAITGALHQHRNYRSVAKLRGSLIGVIYKTTLTMSSSALTESEAVTLMNADVERITVGLRQSQELWASFYEIALSVYLLYRQISWAALTPLGVILLCTGAAIGASPKLASSQKTWLDRIQARVDATASMLGSIKAVKMTGLTADLGTRIHNLRETEISTARTFRGMLVKITTFSFASTSISPVVALGTYIMMAKYQGYPDLTLERALTSLVLMNLLLEPVAFFITALSGLITTMSCFERIRQYLNTEGRMEPSLYRPRTSFRPGPQADSTVSLSKEDHLADIPEDTPLSTPHPISKQQGIFEDIEIGDDATLASLNVRRDCIVAENASCGWDAEKTPTLMNLNFNIKEGSLTMIVGPVSSGKSTLLKAILGEMPISKGLQRSFYTEVSYCSQSPWLVNGTLKDNIIHGSDFDPVWYDTVIKACDLETDIGNMSLGDETVVGSKGLSLSGGQQQRVALARAVYFRRSIVLIDDVMSGLDASTEEHVFESILGDHGLLRGTDTTVIYVTNAVHRLSQADHVIALGSDGTITEQGAFEDLYQQDGYIGNLSYSGRSIYKQDEPKQTIQGFKQSLIHRRETEKVEEESAAGDLTIYAYYIRTFGWGRWFIFCFFCALYGFGTAFPNVWVKWWAGYNQEHPNTKIVYYLVLYTFFALLGLGSLVVACWTLIMTMTPHAGWKLHQRLLTTVLNAPMSFFASTDTGITTNRFSQDLELIDMELPVALIRTAMMFFVLFAQLLVILASAKYVGIALPFTVVVIYVLQVYYLRTSRRLRILDIETKAYLGTQFLELLSGLVTIRAFQWEYQHLSRFLDVLKKAQRPFYLLYCIQRWLNMVLDLIVGTIAIMLVTIAVKTKGSVDPGMTGLALVNLVGFSQMLKQLITNWTLLETSMGALSRIRSFESDVESENLPGEDHVAPDHWPKFGGIEFREVTASHKKANRPTLDNLSFAIPPGTKLGLCGRSGSGKSSLIAALLRLMDIQSGSIIIDGIDIATLPRQTVRSRLIALPQDPYVLAGTVRENVDPLNSVSDEEITAALTRVQLTHLLEGENGGLNTKLTTDMLSHGQCQLLCLARAMVRKSSILILDEATASVDVHTDALMQDIIRSEFKNHTIIAAAHRLDTIVDFDAVLMLDAGKVVETDVPANLLERDSAFKELYQIQKGESQPWHVSTLSLLNDTSDRISLMSHDVI</sequence>
<accession>A0ACB6R7A1</accession>
<dbReference type="Proteomes" id="UP000799755">
    <property type="component" value="Unassembled WGS sequence"/>
</dbReference>
<keyword evidence="2" id="KW-1185">Reference proteome</keyword>
<reference evidence="1" key="1">
    <citation type="journal article" date="2020" name="Stud. Mycol.">
        <title>101 Dothideomycetes genomes: a test case for predicting lifestyles and emergence of pathogens.</title>
        <authorList>
            <person name="Haridas S."/>
            <person name="Albert R."/>
            <person name="Binder M."/>
            <person name="Bloem J."/>
            <person name="Labutti K."/>
            <person name="Salamov A."/>
            <person name="Andreopoulos B."/>
            <person name="Baker S."/>
            <person name="Barry K."/>
            <person name="Bills G."/>
            <person name="Bluhm B."/>
            <person name="Cannon C."/>
            <person name="Castanera R."/>
            <person name="Culley D."/>
            <person name="Daum C."/>
            <person name="Ezra D."/>
            <person name="Gonzalez J."/>
            <person name="Henrissat B."/>
            <person name="Kuo A."/>
            <person name="Liang C."/>
            <person name="Lipzen A."/>
            <person name="Lutzoni F."/>
            <person name="Magnuson J."/>
            <person name="Mondo S."/>
            <person name="Nolan M."/>
            <person name="Ohm R."/>
            <person name="Pangilinan J."/>
            <person name="Park H.-J."/>
            <person name="Ramirez L."/>
            <person name="Alfaro M."/>
            <person name="Sun H."/>
            <person name="Tritt A."/>
            <person name="Yoshinaga Y."/>
            <person name="Zwiers L.-H."/>
            <person name="Turgeon B."/>
            <person name="Goodwin S."/>
            <person name="Spatafora J."/>
            <person name="Crous P."/>
            <person name="Grigoriev I."/>
        </authorList>
    </citation>
    <scope>NUCLEOTIDE SEQUENCE</scope>
    <source>
        <strain evidence="1">ATCC 200398</strain>
    </source>
</reference>